<dbReference type="GO" id="GO:0008239">
    <property type="term" value="F:dipeptidyl-peptidase activity"/>
    <property type="evidence" value="ECO:0007669"/>
    <property type="project" value="TreeGrafter"/>
</dbReference>
<dbReference type="Gene3D" id="3.40.50.1820">
    <property type="entry name" value="alpha/beta hydrolase"/>
    <property type="match status" value="1"/>
</dbReference>
<keyword evidence="3 6" id="KW-0732">Signal</keyword>
<keyword evidence="5" id="KW-0325">Glycoprotein</keyword>
<comment type="similarity">
    <text evidence="1">Belongs to the peptidase S28 family.</text>
</comment>
<comment type="caution">
    <text evidence="7">The sequence shown here is derived from an EMBL/GenBank/DDBJ whole genome shotgun (WGS) entry which is preliminary data.</text>
</comment>
<feature type="signal peptide" evidence="6">
    <location>
        <begin position="1"/>
        <end position="19"/>
    </location>
</feature>
<gene>
    <name evidence="7" type="ORF">N7509_003170</name>
</gene>
<dbReference type="InterPro" id="IPR029058">
    <property type="entry name" value="AB_hydrolase_fold"/>
</dbReference>
<reference evidence="7" key="1">
    <citation type="submission" date="2022-12" db="EMBL/GenBank/DDBJ databases">
        <authorList>
            <person name="Petersen C."/>
        </authorList>
    </citation>
    <scope>NUCLEOTIDE SEQUENCE</scope>
    <source>
        <strain evidence="7">IBT 29677</strain>
    </source>
</reference>
<dbReference type="PANTHER" id="PTHR11010">
    <property type="entry name" value="PROTEASE S28 PRO-X CARBOXYPEPTIDASE-RELATED"/>
    <property type="match status" value="1"/>
</dbReference>
<accession>A0A9W9W4D4</accession>
<dbReference type="EMBL" id="JAPZBU010000005">
    <property type="protein sequence ID" value="KAJ5403299.1"/>
    <property type="molecule type" value="Genomic_DNA"/>
</dbReference>
<dbReference type="PANTHER" id="PTHR11010:SF38">
    <property type="entry name" value="LYSOSOMAL PRO-X CARBOXYPEPTIDASE"/>
    <property type="match status" value="1"/>
</dbReference>
<evidence type="ECO:0000256" key="1">
    <source>
        <dbReference type="ARBA" id="ARBA00011079"/>
    </source>
</evidence>
<evidence type="ECO:0000256" key="3">
    <source>
        <dbReference type="ARBA" id="ARBA00022729"/>
    </source>
</evidence>
<evidence type="ECO:0000313" key="7">
    <source>
        <dbReference type="EMBL" id="KAJ5403299.1"/>
    </source>
</evidence>
<evidence type="ECO:0000256" key="5">
    <source>
        <dbReference type="ARBA" id="ARBA00023180"/>
    </source>
</evidence>
<dbReference type="InterPro" id="IPR042269">
    <property type="entry name" value="Ser_carbopepase_S28_SKS"/>
</dbReference>
<keyword evidence="8" id="KW-1185">Reference proteome</keyword>
<dbReference type="GO" id="GO:0072330">
    <property type="term" value="P:monocarboxylic acid biosynthetic process"/>
    <property type="evidence" value="ECO:0007669"/>
    <property type="project" value="UniProtKB-ARBA"/>
</dbReference>
<dbReference type="Gene3D" id="1.20.120.980">
    <property type="entry name" value="Serine carboxypeptidase S28, SKS domain"/>
    <property type="match status" value="1"/>
</dbReference>
<proteinExistence type="inferred from homology"/>
<dbReference type="GO" id="GO:0070008">
    <property type="term" value="F:serine-type exopeptidase activity"/>
    <property type="evidence" value="ECO:0007669"/>
    <property type="project" value="InterPro"/>
</dbReference>
<dbReference type="AlphaFoldDB" id="A0A9W9W4D4"/>
<dbReference type="SUPFAM" id="SSF53474">
    <property type="entry name" value="alpha/beta-Hydrolases"/>
    <property type="match status" value="1"/>
</dbReference>
<sequence>MLFLGSILVASLFSTCAFGRSGDNCSPATKTFKQKVDHIGDSREVFQQQYQVIDEYFHPGGPIIFYQGGEATDMICLHDLILPTWAKDLGALAITLEHRFFGDSKPNNHANLTKRYETLNLENVMQDSAHFIKWIKSTVNGAENSTVIATGGSYAGYLSTMLRQNHPETFHGAIGWSAPLRGFGYSKSNSHLYDWYRAVSNIYREHSAEAAQKIKHAIISLQDSIKKMKSSNDIEALASRYNLCSTPQNASDLSAFLETVEDSFSQNTQLSWGANAPILPGRKGFPLQRLINTTLSASSYQEIVNASLSLLFEGNRCVDWTDTNGTYVNNELLPYQYILCTYVPIVNPGIPNGTIFPAHETPIDELIASCQQTYGISPEDGKLLEEKHHYSAADLNNATRLFLTYGGIDPVMSYGAVELLGRVANIPNGAGVAILSQAGHAEDMSAPYPGQRKAFEICRIRS</sequence>
<reference evidence="7" key="2">
    <citation type="journal article" date="2023" name="IMA Fungus">
        <title>Comparative genomic study of the Penicillium genus elucidates a diverse pangenome and 15 lateral gene transfer events.</title>
        <authorList>
            <person name="Petersen C."/>
            <person name="Sorensen T."/>
            <person name="Nielsen M.R."/>
            <person name="Sondergaard T.E."/>
            <person name="Sorensen J.L."/>
            <person name="Fitzpatrick D.A."/>
            <person name="Frisvad J.C."/>
            <person name="Nielsen K.L."/>
        </authorList>
    </citation>
    <scope>NUCLEOTIDE SEQUENCE</scope>
    <source>
        <strain evidence="7">IBT 29677</strain>
    </source>
</reference>
<dbReference type="GeneID" id="81366787"/>
<feature type="chain" id="PRO_5040754920" evidence="6">
    <location>
        <begin position="20"/>
        <end position="462"/>
    </location>
</feature>
<dbReference type="GO" id="GO:0017000">
    <property type="term" value="P:antibiotic biosynthetic process"/>
    <property type="evidence" value="ECO:0007669"/>
    <property type="project" value="UniProtKB-ARBA"/>
</dbReference>
<name>A0A9W9W4D4_9EURO</name>
<dbReference type="InterPro" id="IPR008758">
    <property type="entry name" value="Peptidase_S28"/>
</dbReference>
<dbReference type="Proteomes" id="UP001147747">
    <property type="component" value="Unassembled WGS sequence"/>
</dbReference>
<keyword evidence="4" id="KW-0378">Hydrolase</keyword>
<dbReference type="OrthoDB" id="1735038at2759"/>
<evidence type="ECO:0000256" key="4">
    <source>
        <dbReference type="ARBA" id="ARBA00022801"/>
    </source>
</evidence>
<dbReference type="Pfam" id="PF05577">
    <property type="entry name" value="Peptidase_S28"/>
    <property type="match status" value="1"/>
</dbReference>
<evidence type="ECO:0000256" key="2">
    <source>
        <dbReference type="ARBA" id="ARBA00022670"/>
    </source>
</evidence>
<dbReference type="GO" id="GO:0006508">
    <property type="term" value="P:proteolysis"/>
    <property type="evidence" value="ECO:0007669"/>
    <property type="project" value="UniProtKB-KW"/>
</dbReference>
<evidence type="ECO:0000313" key="8">
    <source>
        <dbReference type="Proteomes" id="UP001147747"/>
    </source>
</evidence>
<protein>
    <submittedName>
        <fullName evidence="7">Uncharacterized protein</fullName>
    </submittedName>
</protein>
<keyword evidence="2" id="KW-0645">Protease</keyword>
<organism evidence="7 8">
    <name type="scientific">Penicillium cosmopolitanum</name>
    <dbReference type="NCBI Taxonomy" id="1131564"/>
    <lineage>
        <taxon>Eukaryota</taxon>
        <taxon>Fungi</taxon>
        <taxon>Dikarya</taxon>
        <taxon>Ascomycota</taxon>
        <taxon>Pezizomycotina</taxon>
        <taxon>Eurotiomycetes</taxon>
        <taxon>Eurotiomycetidae</taxon>
        <taxon>Eurotiales</taxon>
        <taxon>Aspergillaceae</taxon>
        <taxon>Penicillium</taxon>
    </lineage>
</organism>
<evidence type="ECO:0000256" key="6">
    <source>
        <dbReference type="SAM" id="SignalP"/>
    </source>
</evidence>
<dbReference type="RefSeq" id="XP_056490541.1">
    <property type="nucleotide sequence ID" value="XM_056627807.1"/>
</dbReference>